<organism evidence="2 3">
    <name type="scientific">Streptomyces aurantiogriseus</name>
    <dbReference type="NCBI Taxonomy" id="66870"/>
    <lineage>
        <taxon>Bacteria</taxon>
        <taxon>Bacillati</taxon>
        <taxon>Actinomycetota</taxon>
        <taxon>Actinomycetes</taxon>
        <taxon>Kitasatosporales</taxon>
        <taxon>Streptomycetaceae</taxon>
        <taxon>Streptomyces</taxon>
    </lineage>
</organism>
<feature type="compositionally biased region" description="Low complexity" evidence="1">
    <location>
        <begin position="34"/>
        <end position="43"/>
    </location>
</feature>
<reference evidence="2" key="1">
    <citation type="journal article" date="2014" name="Int. J. Syst. Evol. Microbiol.">
        <title>Complete genome sequence of Corynebacterium casei LMG S-19264T (=DSM 44701T), isolated from a smear-ripened cheese.</title>
        <authorList>
            <consortium name="US DOE Joint Genome Institute (JGI-PGF)"/>
            <person name="Walter F."/>
            <person name="Albersmeier A."/>
            <person name="Kalinowski J."/>
            <person name="Ruckert C."/>
        </authorList>
    </citation>
    <scope>NUCLEOTIDE SEQUENCE</scope>
    <source>
        <strain evidence="2">JCM 4346</strain>
    </source>
</reference>
<proteinExistence type="predicted"/>
<protein>
    <submittedName>
        <fullName evidence="2">Uncharacterized protein</fullName>
    </submittedName>
</protein>
<comment type="caution">
    <text evidence="2">The sequence shown here is derived from an EMBL/GenBank/DDBJ whole genome shotgun (WGS) entry which is preliminary data.</text>
</comment>
<evidence type="ECO:0000256" key="1">
    <source>
        <dbReference type="SAM" id="MobiDB-lite"/>
    </source>
</evidence>
<gene>
    <name evidence="2" type="ORF">GCM10010251_28700</name>
</gene>
<dbReference type="AlphaFoldDB" id="A0A918C8U7"/>
<reference evidence="2" key="2">
    <citation type="submission" date="2020-09" db="EMBL/GenBank/DDBJ databases">
        <authorList>
            <person name="Sun Q."/>
            <person name="Ohkuma M."/>
        </authorList>
    </citation>
    <scope>NUCLEOTIDE SEQUENCE</scope>
    <source>
        <strain evidence="2">JCM 4346</strain>
    </source>
</reference>
<name>A0A918C8U7_9ACTN</name>
<dbReference type="Proteomes" id="UP000658320">
    <property type="component" value="Unassembled WGS sequence"/>
</dbReference>
<accession>A0A918C8U7</accession>
<keyword evidence="3" id="KW-1185">Reference proteome</keyword>
<feature type="region of interest" description="Disordered" evidence="1">
    <location>
        <begin position="1"/>
        <end position="111"/>
    </location>
</feature>
<dbReference type="EMBL" id="BMSX01000005">
    <property type="protein sequence ID" value="GGR10944.1"/>
    <property type="molecule type" value="Genomic_DNA"/>
</dbReference>
<evidence type="ECO:0000313" key="3">
    <source>
        <dbReference type="Proteomes" id="UP000658320"/>
    </source>
</evidence>
<sequence>MVGDGPVRAEGERGARVPQVAQAPGVGGPGGAESAGPLVSAVGAGVGGVRGLHRRGHPDLREPGQQLVGSHLDVLDPVPAPAVRPEGGQGVQDVAHGRVSDGVRGGPYDGR</sequence>
<evidence type="ECO:0000313" key="2">
    <source>
        <dbReference type="EMBL" id="GGR10944.1"/>
    </source>
</evidence>